<sequence length="70" mass="7811">MDSLSIPISPDDGDSDLLFLQRHKDIKKRKIGKIILHLVLELREDHHLKRGAGMQLGLSEASKNVGIIVT</sequence>
<keyword evidence="2" id="KW-1185">Reference proteome</keyword>
<proteinExistence type="predicted"/>
<dbReference type="Proteomes" id="UP001370490">
    <property type="component" value="Unassembled WGS sequence"/>
</dbReference>
<reference evidence="1 2" key="1">
    <citation type="submission" date="2023-12" db="EMBL/GenBank/DDBJ databases">
        <title>A high-quality genome assembly for Dillenia turbinata (Dilleniales).</title>
        <authorList>
            <person name="Chanderbali A."/>
        </authorList>
    </citation>
    <scope>NUCLEOTIDE SEQUENCE [LARGE SCALE GENOMIC DNA]</scope>
    <source>
        <strain evidence="1">LSX21</strain>
        <tissue evidence="1">Leaf</tissue>
    </source>
</reference>
<dbReference type="AlphaFoldDB" id="A0AAN8UYI2"/>
<accession>A0AAN8UYI2</accession>
<comment type="caution">
    <text evidence="1">The sequence shown here is derived from an EMBL/GenBank/DDBJ whole genome shotgun (WGS) entry which is preliminary data.</text>
</comment>
<dbReference type="EMBL" id="JBAMMX010000022">
    <property type="protein sequence ID" value="KAK6918073.1"/>
    <property type="molecule type" value="Genomic_DNA"/>
</dbReference>
<gene>
    <name evidence="1" type="ORF">RJ641_016495</name>
</gene>
<name>A0AAN8UYI2_9MAGN</name>
<protein>
    <submittedName>
        <fullName evidence="1">Uncharacterized protein</fullName>
    </submittedName>
</protein>
<evidence type="ECO:0000313" key="1">
    <source>
        <dbReference type="EMBL" id="KAK6918073.1"/>
    </source>
</evidence>
<evidence type="ECO:0000313" key="2">
    <source>
        <dbReference type="Proteomes" id="UP001370490"/>
    </source>
</evidence>
<organism evidence="1 2">
    <name type="scientific">Dillenia turbinata</name>
    <dbReference type="NCBI Taxonomy" id="194707"/>
    <lineage>
        <taxon>Eukaryota</taxon>
        <taxon>Viridiplantae</taxon>
        <taxon>Streptophyta</taxon>
        <taxon>Embryophyta</taxon>
        <taxon>Tracheophyta</taxon>
        <taxon>Spermatophyta</taxon>
        <taxon>Magnoliopsida</taxon>
        <taxon>eudicotyledons</taxon>
        <taxon>Gunneridae</taxon>
        <taxon>Pentapetalae</taxon>
        <taxon>Dilleniales</taxon>
        <taxon>Dilleniaceae</taxon>
        <taxon>Dillenia</taxon>
    </lineage>
</organism>